<proteinExistence type="predicted"/>
<dbReference type="EMBL" id="QGNW01000236">
    <property type="protein sequence ID" value="RVW82772.1"/>
    <property type="molecule type" value="Genomic_DNA"/>
</dbReference>
<dbReference type="AlphaFoldDB" id="A0A438HE82"/>
<sequence length="107" mass="12445">MSTKTYVNISDSKKSSMVTIHETASPTILLSWMVLIIVFGVKIWRCILLVEIEGIYHKKEVKRSYFDVSDSSQEYALMKKCFQSCHGGCPRAEYYNELNLIFMEIDY</sequence>
<comment type="caution">
    <text evidence="2">The sequence shown here is derived from an EMBL/GenBank/DDBJ whole genome shotgun (WGS) entry which is preliminary data.</text>
</comment>
<name>A0A438HE82_VITVI</name>
<gene>
    <name evidence="2" type="ORF">CK203_046900</name>
</gene>
<evidence type="ECO:0000313" key="2">
    <source>
        <dbReference type="EMBL" id="RVW82772.1"/>
    </source>
</evidence>
<keyword evidence="1" id="KW-1133">Transmembrane helix</keyword>
<protein>
    <submittedName>
        <fullName evidence="2">Uncharacterized protein</fullName>
    </submittedName>
</protein>
<organism evidence="2 3">
    <name type="scientific">Vitis vinifera</name>
    <name type="common">Grape</name>
    <dbReference type="NCBI Taxonomy" id="29760"/>
    <lineage>
        <taxon>Eukaryota</taxon>
        <taxon>Viridiplantae</taxon>
        <taxon>Streptophyta</taxon>
        <taxon>Embryophyta</taxon>
        <taxon>Tracheophyta</taxon>
        <taxon>Spermatophyta</taxon>
        <taxon>Magnoliopsida</taxon>
        <taxon>eudicotyledons</taxon>
        <taxon>Gunneridae</taxon>
        <taxon>Pentapetalae</taxon>
        <taxon>rosids</taxon>
        <taxon>Vitales</taxon>
        <taxon>Vitaceae</taxon>
        <taxon>Viteae</taxon>
        <taxon>Vitis</taxon>
    </lineage>
</organism>
<keyword evidence="1" id="KW-0812">Transmembrane</keyword>
<reference evidence="2 3" key="1">
    <citation type="journal article" date="2018" name="PLoS Genet.">
        <title>Population sequencing reveals clonal diversity and ancestral inbreeding in the grapevine cultivar Chardonnay.</title>
        <authorList>
            <person name="Roach M.J."/>
            <person name="Johnson D.L."/>
            <person name="Bohlmann J."/>
            <person name="van Vuuren H.J."/>
            <person name="Jones S.J."/>
            <person name="Pretorius I.S."/>
            <person name="Schmidt S.A."/>
            <person name="Borneman A.R."/>
        </authorList>
    </citation>
    <scope>NUCLEOTIDE SEQUENCE [LARGE SCALE GENOMIC DNA]</scope>
    <source>
        <strain evidence="3">cv. Chardonnay</strain>
        <tissue evidence="2">Leaf</tissue>
    </source>
</reference>
<dbReference type="Proteomes" id="UP000288805">
    <property type="component" value="Unassembled WGS sequence"/>
</dbReference>
<evidence type="ECO:0000313" key="3">
    <source>
        <dbReference type="Proteomes" id="UP000288805"/>
    </source>
</evidence>
<keyword evidence="1" id="KW-0472">Membrane</keyword>
<accession>A0A438HE82</accession>
<evidence type="ECO:0000256" key="1">
    <source>
        <dbReference type="SAM" id="Phobius"/>
    </source>
</evidence>
<feature type="transmembrane region" description="Helical" evidence="1">
    <location>
        <begin position="29"/>
        <end position="50"/>
    </location>
</feature>